<reference evidence="1" key="1">
    <citation type="submission" date="2006-10" db="EMBL/GenBank/DDBJ databases">
        <authorList>
            <person name="Amadeo P."/>
            <person name="Zhao Q."/>
            <person name="Wortman J."/>
            <person name="Fraser-Liggett C."/>
            <person name="Carlton J."/>
        </authorList>
    </citation>
    <scope>NUCLEOTIDE SEQUENCE</scope>
    <source>
        <strain evidence="1">G3</strain>
    </source>
</reference>
<dbReference type="InParanoid" id="A2EAG4"/>
<gene>
    <name evidence="1" type="ORF">TVAG_109750</name>
</gene>
<dbReference type="VEuPathDB" id="TrichDB:TVAG_109750"/>
<proteinExistence type="predicted"/>
<protein>
    <submittedName>
        <fullName evidence="1">Uncharacterized protein</fullName>
    </submittedName>
</protein>
<organism evidence="1 2">
    <name type="scientific">Trichomonas vaginalis (strain ATCC PRA-98 / G3)</name>
    <dbReference type="NCBI Taxonomy" id="412133"/>
    <lineage>
        <taxon>Eukaryota</taxon>
        <taxon>Metamonada</taxon>
        <taxon>Parabasalia</taxon>
        <taxon>Trichomonadida</taxon>
        <taxon>Trichomonadidae</taxon>
        <taxon>Trichomonas</taxon>
    </lineage>
</organism>
<dbReference type="InterPro" id="IPR016024">
    <property type="entry name" value="ARM-type_fold"/>
</dbReference>
<reference evidence="1" key="2">
    <citation type="journal article" date="2007" name="Science">
        <title>Draft genome sequence of the sexually transmitted pathogen Trichomonas vaginalis.</title>
        <authorList>
            <person name="Carlton J.M."/>
            <person name="Hirt R.P."/>
            <person name="Silva J.C."/>
            <person name="Delcher A.L."/>
            <person name="Schatz M."/>
            <person name="Zhao Q."/>
            <person name="Wortman J.R."/>
            <person name="Bidwell S.L."/>
            <person name="Alsmark U.C.M."/>
            <person name="Besteiro S."/>
            <person name="Sicheritz-Ponten T."/>
            <person name="Noel C.J."/>
            <person name="Dacks J.B."/>
            <person name="Foster P.G."/>
            <person name="Simillion C."/>
            <person name="Van de Peer Y."/>
            <person name="Miranda-Saavedra D."/>
            <person name="Barton G.J."/>
            <person name="Westrop G.D."/>
            <person name="Mueller S."/>
            <person name="Dessi D."/>
            <person name="Fiori P.L."/>
            <person name="Ren Q."/>
            <person name="Paulsen I."/>
            <person name="Zhang H."/>
            <person name="Bastida-Corcuera F.D."/>
            <person name="Simoes-Barbosa A."/>
            <person name="Brown M.T."/>
            <person name="Hayes R.D."/>
            <person name="Mukherjee M."/>
            <person name="Okumura C.Y."/>
            <person name="Schneider R."/>
            <person name="Smith A.J."/>
            <person name="Vanacova S."/>
            <person name="Villalvazo M."/>
            <person name="Haas B.J."/>
            <person name="Pertea M."/>
            <person name="Feldblyum T.V."/>
            <person name="Utterback T.R."/>
            <person name="Shu C.L."/>
            <person name="Osoegawa K."/>
            <person name="de Jong P.J."/>
            <person name="Hrdy I."/>
            <person name="Horvathova L."/>
            <person name="Zubacova Z."/>
            <person name="Dolezal P."/>
            <person name="Malik S.B."/>
            <person name="Logsdon J.M. Jr."/>
            <person name="Henze K."/>
            <person name="Gupta A."/>
            <person name="Wang C.C."/>
            <person name="Dunne R.L."/>
            <person name="Upcroft J.A."/>
            <person name="Upcroft P."/>
            <person name="White O."/>
            <person name="Salzberg S.L."/>
            <person name="Tang P."/>
            <person name="Chiu C.-H."/>
            <person name="Lee Y.-S."/>
            <person name="Embley T.M."/>
            <person name="Coombs G.H."/>
            <person name="Mottram J.C."/>
            <person name="Tachezy J."/>
            <person name="Fraser-Liggett C.M."/>
            <person name="Johnson P.J."/>
        </authorList>
    </citation>
    <scope>NUCLEOTIDE SEQUENCE [LARGE SCALE GENOMIC DNA]</scope>
    <source>
        <strain evidence="1">G3</strain>
    </source>
</reference>
<dbReference type="Gene3D" id="1.25.10.10">
    <property type="entry name" value="Leucine-rich Repeat Variant"/>
    <property type="match status" value="1"/>
</dbReference>
<evidence type="ECO:0000313" key="1">
    <source>
        <dbReference type="EMBL" id="EAY10391.1"/>
    </source>
</evidence>
<keyword evidence="2" id="KW-1185">Reference proteome</keyword>
<dbReference type="InterPro" id="IPR011989">
    <property type="entry name" value="ARM-like"/>
</dbReference>
<dbReference type="EMBL" id="DS113339">
    <property type="protein sequence ID" value="EAY10391.1"/>
    <property type="molecule type" value="Genomic_DNA"/>
</dbReference>
<dbReference type="SUPFAM" id="SSF48371">
    <property type="entry name" value="ARM repeat"/>
    <property type="match status" value="1"/>
</dbReference>
<dbReference type="AlphaFoldDB" id="A2EAG4"/>
<accession>A2EAG4</accession>
<dbReference type="SMR" id="A2EAG4"/>
<name>A2EAG4_TRIV3</name>
<evidence type="ECO:0000313" key="2">
    <source>
        <dbReference type="Proteomes" id="UP000001542"/>
    </source>
</evidence>
<dbReference type="Proteomes" id="UP000001542">
    <property type="component" value="Unassembled WGS sequence"/>
</dbReference>
<sequence length="432" mass="49978">MNISKKTNADINDQISVDTNKPLYKGPKILTNEQRLCSNLDVLYSQLQEGNCNIEESIEAVLKINEEAKSNVVKKYFQDNFPFEAFFKYALEFSDEEVQMSAFRCIGYACDSENFKVETYINEERLKLIINCLNNVNQYISKASSYILTAVFRQSSEIRTFCLQNNVVDIITQMEPKYYLIELLEELLKYQISDENTINVLVNYFNNLISAMISNDDMLVDFGEPIFTTIFNFISINSELTSDIFIDNISRLFENSSQFSGVYTSILKVLTKSTQLSLEWGQLLLNHFRNEIRQPCIRYTCEIITIYHGEWRNLFNSDFLSYMERVILDHTWNAVTISWLIRTYCLLSTDLGLISQPMISKMIQFIEVEGTSISVMETLSYFYDNFEEAKSAIIDVHDALENALNEVANDSGANYSEQCIIAAENFLQKFDE</sequence>